<name>A0AAN8CBN5_9TELE</name>
<dbReference type="GO" id="GO:0005737">
    <property type="term" value="C:cytoplasm"/>
    <property type="evidence" value="ECO:0007669"/>
    <property type="project" value="TreeGrafter"/>
</dbReference>
<dbReference type="CDD" id="cd01887">
    <property type="entry name" value="IF2_eIF5B"/>
    <property type="match status" value="1"/>
</dbReference>
<accession>A0AAN8CBN5</accession>
<evidence type="ECO:0000256" key="3">
    <source>
        <dbReference type="ARBA" id="ARBA00022741"/>
    </source>
</evidence>
<keyword evidence="4" id="KW-0648">Protein biosynthesis</keyword>
<evidence type="ECO:0000256" key="2">
    <source>
        <dbReference type="ARBA" id="ARBA00022540"/>
    </source>
</evidence>
<dbReference type="AlphaFoldDB" id="A0AAN8CBN5"/>
<evidence type="ECO:0000256" key="1">
    <source>
        <dbReference type="ARBA" id="ARBA00007733"/>
    </source>
</evidence>
<dbReference type="Pfam" id="PF00009">
    <property type="entry name" value="GTP_EFTU"/>
    <property type="match status" value="1"/>
</dbReference>
<dbReference type="GO" id="GO:0003743">
    <property type="term" value="F:translation initiation factor activity"/>
    <property type="evidence" value="ECO:0007669"/>
    <property type="project" value="UniProtKB-KW"/>
</dbReference>
<reference evidence="7 8" key="1">
    <citation type="journal article" date="2023" name="Mol. Biol. Evol.">
        <title>Genomics of Secondarily Temperate Adaptation in the Only Non-Antarctic Icefish.</title>
        <authorList>
            <person name="Rivera-Colon A.G."/>
            <person name="Rayamajhi N."/>
            <person name="Minhas B.F."/>
            <person name="Madrigal G."/>
            <person name="Bilyk K.T."/>
            <person name="Yoon V."/>
            <person name="Hune M."/>
            <person name="Gregory S."/>
            <person name="Cheng C.H.C."/>
            <person name="Catchen J.M."/>
        </authorList>
    </citation>
    <scope>NUCLEOTIDE SEQUENCE [LARGE SCALE GENOMIC DNA]</scope>
    <source>
        <strain evidence="7">JC2023a</strain>
    </source>
</reference>
<dbReference type="InterPro" id="IPR027417">
    <property type="entry name" value="P-loop_NTPase"/>
</dbReference>
<keyword evidence="5" id="KW-0342">GTP-binding</keyword>
<evidence type="ECO:0000256" key="5">
    <source>
        <dbReference type="ARBA" id="ARBA00023134"/>
    </source>
</evidence>
<dbReference type="Gene3D" id="3.40.50.300">
    <property type="entry name" value="P-loop containing nucleotide triphosphate hydrolases"/>
    <property type="match status" value="1"/>
</dbReference>
<dbReference type="InterPro" id="IPR005225">
    <property type="entry name" value="Small_GTP-bd"/>
</dbReference>
<dbReference type="NCBIfam" id="TIGR00231">
    <property type="entry name" value="small_GTP"/>
    <property type="match status" value="1"/>
</dbReference>
<dbReference type="SUPFAM" id="SSF52540">
    <property type="entry name" value="P-loop containing nucleoside triphosphate hydrolases"/>
    <property type="match status" value="1"/>
</dbReference>
<dbReference type="InterPro" id="IPR000795">
    <property type="entry name" value="T_Tr_GTP-bd_dom"/>
</dbReference>
<dbReference type="EMBL" id="JAULUE010002052">
    <property type="protein sequence ID" value="KAK5898633.1"/>
    <property type="molecule type" value="Genomic_DNA"/>
</dbReference>
<dbReference type="InterPro" id="IPR015760">
    <property type="entry name" value="TIF_IF2"/>
</dbReference>
<evidence type="ECO:0000256" key="4">
    <source>
        <dbReference type="ARBA" id="ARBA00022917"/>
    </source>
</evidence>
<keyword evidence="8" id="KW-1185">Reference proteome</keyword>
<evidence type="ECO:0000313" key="8">
    <source>
        <dbReference type="Proteomes" id="UP001335648"/>
    </source>
</evidence>
<comment type="similarity">
    <text evidence="1">Belongs to the TRAFAC class translation factor GTPase superfamily. Classic translation factor GTPase family. IF-2 subfamily.</text>
</comment>
<dbReference type="Proteomes" id="UP001335648">
    <property type="component" value="Unassembled WGS sequence"/>
</dbReference>
<evidence type="ECO:0000313" key="7">
    <source>
        <dbReference type="EMBL" id="KAK5898633.1"/>
    </source>
</evidence>
<dbReference type="PANTHER" id="PTHR43381:SF20">
    <property type="entry name" value="TRANSLATION INITIATION FACTOR IF-2, MITOCHONDRIAL"/>
    <property type="match status" value="1"/>
</dbReference>
<dbReference type="GO" id="GO:0003924">
    <property type="term" value="F:GTPase activity"/>
    <property type="evidence" value="ECO:0007669"/>
    <property type="project" value="InterPro"/>
</dbReference>
<dbReference type="PROSITE" id="PS51722">
    <property type="entry name" value="G_TR_2"/>
    <property type="match status" value="1"/>
</dbReference>
<sequence>MGHVDHGKTTLLDSLRKSQLVLSEAGGITQHIGAFLVQLPTGERITFLDTPGHAAFSSMRGRGADATDIIILVVAADDGVMNQTVESIQHAKRAGGT</sequence>
<dbReference type="PANTHER" id="PTHR43381">
    <property type="entry name" value="TRANSLATION INITIATION FACTOR IF-2-RELATED"/>
    <property type="match status" value="1"/>
</dbReference>
<gene>
    <name evidence="7" type="ORF">CesoFtcFv8_008190</name>
</gene>
<organism evidence="7 8">
    <name type="scientific">Champsocephalus esox</name>
    <name type="common">pike icefish</name>
    <dbReference type="NCBI Taxonomy" id="159716"/>
    <lineage>
        <taxon>Eukaryota</taxon>
        <taxon>Metazoa</taxon>
        <taxon>Chordata</taxon>
        <taxon>Craniata</taxon>
        <taxon>Vertebrata</taxon>
        <taxon>Euteleostomi</taxon>
        <taxon>Actinopterygii</taxon>
        <taxon>Neopterygii</taxon>
        <taxon>Teleostei</taxon>
        <taxon>Neoteleostei</taxon>
        <taxon>Acanthomorphata</taxon>
        <taxon>Eupercaria</taxon>
        <taxon>Perciformes</taxon>
        <taxon>Notothenioidei</taxon>
        <taxon>Channichthyidae</taxon>
        <taxon>Champsocephalus</taxon>
    </lineage>
</organism>
<proteinExistence type="inferred from homology"/>
<keyword evidence="2" id="KW-0396">Initiation factor</keyword>
<keyword evidence="3" id="KW-0547">Nucleotide-binding</keyword>
<comment type="caution">
    <text evidence="7">The sequence shown here is derived from an EMBL/GenBank/DDBJ whole genome shotgun (WGS) entry which is preliminary data.</text>
</comment>
<feature type="domain" description="Tr-type G" evidence="6">
    <location>
        <begin position="1"/>
        <end position="97"/>
    </location>
</feature>
<protein>
    <recommendedName>
        <fullName evidence="6">Tr-type G domain-containing protein</fullName>
    </recommendedName>
</protein>
<dbReference type="GO" id="GO:0005525">
    <property type="term" value="F:GTP binding"/>
    <property type="evidence" value="ECO:0007669"/>
    <property type="project" value="UniProtKB-KW"/>
</dbReference>
<evidence type="ECO:0000259" key="6">
    <source>
        <dbReference type="PROSITE" id="PS51722"/>
    </source>
</evidence>